<feature type="region of interest" description="Disordered" evidence="1">
    <location>
        <begin position="150"/>
        <end position="199"/>
    </location>
</feature>
<name>A0A4S8M3W5_DENBC</name>
<reference evidence="2 3" key="1">
    <citation type="journal article" date="2019" name="Nat. Ecol. Evol.">
        <title>Megaphylogeny resolves global patterns of mushroom evolution.</title>
        <authorList>
            <person name="Varga T."/>
            <person name="Krizsan K."/>
            <person name="Foldi C."/>
            <person name="Dima B."/>
            <person name="Sanchez-Garcia M."/>
            <person name="Sanchez-Ramirez S."/>
            <person name="Szollosi G.J."/>
            <person name="Szarkandi J.G."/>
            <person name="Papp V."/>
            <person name="Albert L."/>
            <person name="Andreopoulos W."/>
            <person name="Angelini C."/>
            <person name="Antonin V."/>
            <person name="Barry K.W."/>
            <person name="Bougher N.L."/>
            <person name="Buchanan P."/>
            <person name="Buyck B."/>
            <person name="Bense V."/>
            <person name="Catcheside P."/>
            <person name="Chovatia M."/>
            <person name="Cooper J."/>
            <person name="Damon W."/>
            <person name="Desjardin D."/>
            <person name="Finy P."/>
            <person name="Geml J."/>
            <person name="Haridas S."/>
            <person name="Hughes K."/>
            <person name="Justo A."/>
            <person name="Karasinski D."/>
            <person name="Kautmanova I."/>
            <person name="Kiss B."/>
            <person name="Kocsube S."/>
            <person name="Kotiranta H."/>
            <person name="LaButti K.M."/>
            <person name="Lechner B.E."/>
            <person name="Liimatainen K."/>
            <person name="Lipzen A."/>
            <person name="Lukacs Z."/>
            <person name="Mihaltcheva S."/>
            <person name="Morgado L.N."/>
            <person name="Niskanen T."/>
            <person name="Noordeloos M.E."/>
            <person name="Ohm R.A."/>
            <person name="Ortiz-Santana B."/>
            <person name="Ovrebo C."/>
            <person name="Racz N."/>
            <person name="Riley R."/>
            <person name="Savchenko A."/>
            <person name="Shiryaev A."/>
            <person name="Soop K."/>
            <person name="Spirin V."/>
            <person name="Szebenyi C."/>
            <person name="Tomsovsky M."/>
            <person name="Tulloss R.E."/>
            <person name="Uehling J."/>
            <person name="Grigoriev I.V."/>
            <person name="Vagvolgyi C."/>
            <person name="Papp T."/>
            <person name="Martin F.M."/>
            <person name="Miettinen O."/>
            <person name="Hibbett D.S."/>
            <person name="Nagy L.G."/>
        </authorList>
    </citation>
    <scope>NUCLEOTIDE SEQUENCE [LARGE SCALE GENOMIC DNA]</scope>
    <source>
        <strain evidence="2 3">CBS 962.96</strain>
    </source>
</reference>
<dbReference type="Proteomes" id="UP000297245">
    <property type="component" value="Unassembled WGS sequence"/>
</dbReference>
<dbReference type="EMBL" id="ML179178">
    <property type="protein sequence ID" value="THU96408.1"/>
    <property type="molecule type" value="Genomic_DNA"/>
</dbReference>
<evidence type="ECO:0000256" key="1">
    <source>
        <dbReference type="SAM" id="MobiDB-lite"/>
    </source>
</evidence>
<feature type="compositionally biased region" description="Polar residues" evidence="1">
    <location>
        <begin position="169"/>
        <end position="199"/>
    </location>
</feature>
<accession>A0A4S8M3W5</accession>
<protein>
    <submittedName>
        <fullName evidence="2">Uncharacterized protein</fullName>
    </submittedName>
</protein>
<feature type="compositionally biased region" description="Low complexity" evidence="1">
    <location>
        <begin position="150"/>
        <end position="168"/>
    </location>
</feature>
<dbReference type="AlphaFoldDB" id="A0A4S8M3W5"/>
<gene>
    <name evidence="2" type="ORF">K435DRAFT_858624</name>
</gene>
<proteinExistence type="predicted"/>
<evidence type="ECO:0000313" key="3">
    <source>
        <dbReference type="Proteomes" id="UP000297245"/>
    </source>
</evidence>
<sequence length="217" mass="23631">MPRSLYFLDAQSTVQVFQRAHHLQQDWFILELFPQRSDFPLDINEPLGQEYVSYSSVLEQIDLLSTSSSSRGVFRDFTVSVCENYLGEKNKSGSTPEPFASTSILIIRMSTIVPAEGVWVNTFGRVQMGFADSDAPPLPSTHLSVTFVVSTSDTPPSSQSTTEPAPSSVTAFSSTRPSHFTSVSGDGPNTSSSSSIDNNATADTLQDRLVCFKTTVV</sequence>
<evidence type="ECO:0000313" key="2">
    <source>
        <dbReference type="EMBL" id="THU96408.1"/>
    </source>
</evidence>
<keyword evidence="3" id="KW-1185">Reference proteome</keyword>
<organism evidence="2 3">
    <name type="scientific">Dendrothele bispora (strain CBS 962.96)</name>
    <dbReference type="NCBI Taxonomy" id="1314807"/>
    <lineage>
        <taxon>Eukaryota</taxon>
        <taxon>Fungi</taxon>
        <taxon>Dikarya</taxon>
        <taxon>Basidiomycota</taxon>
        <taxon>Agaricomycotina</taxon>
        <taxon>Agaricomycetes</taxon>
        <taxon>Agaricomycetidae</taxon>
        <taxon>Agaricales</taxon>
        <taxon>Agaricales incertae sedis</taxon>
        <taxon>Dendrothele</taxon>
    </lineage>
</organism>